<comment type="caution">
    <text evidence="1">The sequence shown here is derived from an EMBL/GenBank/DDBJ whole genome shotgun (WGS) entry which is preliminary data.</text>
</comment>
<dbReference type="AlphaFoldDB" id="A0A1X2HJC7"/>
<dbReference type="InParanoid" id="A0A1X2HJC7"/>
<gene>
    <name evidence="1" type="ORF">BCR43DRAFT_219787</name>
</gene>
<sequence>MACPSGSTYCSLPPHLSFPFTARSSVSAFDEVRTFPKCDRAPLLTRHANLGLAVESCLHQNTPLPSFLADRHPRQISGTSSSLFVTYRSLYVYLPLVQARCNSVDVYPPLCLYAFIFCDQRPGAGVSLYDKRNRTRHFFYHISQAQKWMIDLRHPKA</sequence>
<evidence type="ECO:0000313" key="2">
    <source>
        <dbReference type="Proteomes" id="UP000242180"/>
    </source>
</evidence>
<accession>A0A1X2HJC7</accession>
<dbReference type="Proteomes" id="UP000242180">
    <property type="component" value="Unassembled WGS sequence"/>
</dbReference>
<dbReference type="EMBL" id="MCGN01000003">
    <property type="protein sequence ID" value="ORY99139.1"/>
    <property type="molecule type" value="Genomic_DNA"/>
</dbReference>
<proteinExistence type="predicted"/>
<reference evidence="1 2" key="1">
    <citation type="submission" date="2016-07" db="EMBL/GenBank/DDBJ databases">
        <title>Pervasive Adenine N6-methylation of Active Genes in Fungi.</title>
        <authorList>
            <consortium name="DOE Joint Genome Institute"/>
            <person name="Mondo S.J."/>
            <person name="Dannebaum R.O."/>
            <person name="Kuo R.C."/>
            <person name="Labutti K."/>
            <person name="Haridas S."/>
            <person name="Kuo A."/>
            <person name="Salamov A."/>
            <person name="Ahrendt S.R."/>
            <person name="Lipzen A."/>
            <person name="Sullivan W."/>
            <person name="Andreopoulos W.B."/>
            <person name="Clum A."/>
            <person name="Lindquist E."/>
            <person name="Daum C."/>
            <person name="Ramamoorthy G.K."/>
            <person name="Gryganskyi A."/>
            <person name="Culley D."/>
            <person name="Magnuson J.K."/>
            <person name="James T.Y."/>
            <person name="O'Malley M.A."/>
            <person name="Stajich J.E."/>
            <person name="Spatafora J.W."/>
            <person name="Visel A."/>
            <person name="Grigoriev I.V."/>
        </authorList>
    </citation>
    <scope>NUCLEOTIDE SEQUENCE [LARGE SCALE GENOMIC DNA]</scope>
    <source>
        <strain evidence="1 2">NRRL 2496</strain>
    </source>
</reference>
<protein>
    <submittedName>
        <fullName evidence="1">Uncharacterized protein</fullName>
    </submittedName>
</protein>
<keyword evidence="2" id="KW-1185">Reference proteome</keyword>
<name>A0A1X2HJC7_SYNRA</name>
<organism evidence="1 2">
    <name type="scientific">Syncephalastrum racemosum</name>
    <name type="common">Filamentous fungus</name>
    <dbReference type="NCBI Taxonomy" id="13706"/>
    <lineage>
        <taxon>Eukaryota</taxon>
        <taxon>Fungi</taxon>
        <taxon>Fungi incertae sedis</taxon>
        <taxon>Mucoromycota</taxon>
        <taxon>Mucoromycotina</taxon>
        <taxon>Mucoromycetes</taxon>
        <taxon>Mucorales</taxon>
        <taxon>Syncephalastraceae</taxon>
        <taxon>Syncephalastrum</taxon>
    </lineage>
</organism>
<evidence type="ECO:0000313" key="1">
    <source>
        <dbReference type="EMBL" id="ORY99139.1"/>
    </source>
</evidence>